<feature type="region of interest" description="Disordered" evidence="1">
    <location>
        <begin position="1"/>
        <end position="75"/>
    </location>
</feature>
<sequence>MATTVVRQRQERTTERQSGRSRDFSSPDGTLAPPPRVVRPRRDDDTITRRRGSRIGSRQVVSERGRRVSAGRAPSMAPRLTATAFAVALAGIALLMWLTGLATSQTFAIDRLVAEEGALAREVESLNRDVQEASSVASITRRATELGMVIPEQPAVLSVDDAGVATVTREGTPDTVRIGGTEAVPQPQQASSDPAETRDVNPQPIRPAAPEPPSIGLAPYASGGN</sequence>
<evidence type="ECO:0000256" key="1">
    <source>
        <dbReference type="SAM" id="MobiDB-lite"/>
    </source>
</evidence>
<dbReference type="OrthoDB" id="4424797at2"/>
<evidence type="ECO:0000256" key="2">
    <source>
        <dbReference type="SAM" id="Phobius"/>
    </source>
</evidence>
<protein>
    <recommendedName>
        <fullName evidence="5">Cell division protein FtsL</fullName>
    </recommendedName>
</protein>
<keyword evidence="2" id="KW-0472">Membrane</keyword>
<reference evidence="3 4" key="1">
    <citation type="journal article" date="2015" name="Genome Announc.">
        <title>Virulence Factor Genes Detected in the Complete Genome Sequence of Corynebacterium uterequi DSM 45634, Isolated from the Uterus of a Maiden Mare.</title>
        <authorList>
            <person name="Ruckert C."/>
            <person name="Kriete M."/>
            <person name="Jaenicke S."/>
            <person name="Winkler A."/>
            <person name="Tauch A."/>
        </authorList>
    </citation>
    <scope>NUCLEOTIDE SEQUENCE [LARGE SCALE GENOMIC DNA]</scope>
    <source>
        <strain evidence="3 4">DSM 45634</strain>
    </source>
</reference>
<dbReference type="KEGG" id="cut:CUTER_07380"/>
<dbReference type="AlphaFoldDB" id="A0A0G3HFE1"/>
<feature type="region of interest" description="Disordered" evidence="1">
    <location>
        <begin position="170"/>
        <end position="225"/>
    </location>
</feature>
<feature type="transmembrane region" description="Helical" evidence="2">
    <location>
        <begin position="76"/>
        <end position="98"/>
    </location>
</feature>
<reference evidence="4" key="2">
    <citation type="submission" date="2015-05" db="EMBL/GenBank/DDBJ databases">
        <title>Complete genome sequence of Corynebacterium uterequi DSM 45634, isolated from the uterus of a maiden mare.</title>
        <authorList>
            <person name="Ruckert C."/>
            <person name="Albersmeier A."/>
            <person name="Winkler A."/>
            <person name="Tauch A."/>
        </authorList>
    </citation>
    <scope>NUCLEOTIDE SEQUENCE [LARGE SCALE GENOMIC DNA]</scope>
    <source>
        <strain evidence="4">DSM 45634</strain>
    </source>
</reference>
<keyword evidence="2" id="KW-0812">Transmembrane</keyword>
<dbReference type="Proteomes" id="UP000035548">
    <property type="component" value="Chromosome"/>
</dbReference>
<feature type="compositionally biased region" description="Basic and acidic residues" evidence="1">
    <location>
        <begin position="8"/>
        <end position="25"/>
    </location>
</feature>
<evidence type="ECO:0008006" key="5">
    <source>
        <dbReference type="Google" id="ProtNLM"/>
    </source>
</evidence>
<dbReference type="PATRIC" id="fig|1072256.5.peg.1459"/>
<name>A0A0G3HFE1_9CORY</name>
<feature type="compositionally biased region" description="Pro residues" evidence="1">
    <location>
        <begin position="204"/>
        <end position="213"/>
    </location>
</feature>
<dbReference type="RefSeq" id="WP_047259876.1">
    <property type="nucleotide sequence ID" value="NZ_CP011546.1"/>
</dbReference>
<proteinExistence type="predicted"/>
<keyword evidence="4" id="KW-1185">Reference proteome</keyword>
<organism evidence="3 4">
    <name type="scientific">Corynebacterium uterequi</name>
    <dbReference type="NCBI Taxonomy" id="1072256"/>
    <lineage>
        <taxon>Bacteria</taxon>
        <taxon>Bacillati</taxon>
        <taxon>Actinomycetota</taxon>
        <taxon>Actinomycetes</taxon>
        <taxon>Mycobacteriales</taxon>
        <taxon>Corynebacteriaceae</taxon>
        <taxon>Corynebacterium</taxon>
    </lineage>
</organism>
<accession>A0A0G3HFE1</accession>
<gene>
    <name evidence="3" type="ORF">CUTER_07380</name>
</gene>
<evidence type="ECO:0000313" key="3">
    <source>
        <dbReference type="EMBL" id="AKK11465.1"/>
    </source>
</evidence>
<dbReference type="STRING" id="1072256.CUTER_07380"/>
<dbReference type="EMBL" id="CP011546">
    <property type="protein sequence ID" value="AKK11465.1"/>
    <property type="molecule type" value="Genomic_DNA"/>
</dbReference>
<evidence type="ECO:0000313" key="4">
    <source>
        <dbReference type="Proteomes" id="UP000035548"/>
    </source>
</evidence>
<keyword evidence="2" id="KW-1133">Transmembrane helix</keyword>